<proteinExistence type="predicted"/>
<dbReference type="KEGG" id="ssl:SS1G_13321"/>
<reference evidence="2" key="1">
    <citation type="journal article" date="2011" name="PLoS Genet.">
        <title>Genomic analysis of the necrotrophic fungal pathogens Sclerotinia sclerotiorum and Botrytis cinerea.</title>
        <authorList>
            <person name="Amselem J."/>
            <person name="Cuomo C.A."/>
            <person name="van Kan J.A."/>
            <person name="Viaud M."/>
            <person name="Benito E.P."/>
            <person name="Couloux A."/>
            <person name="Coutinho P.M."/>
            <person name="de Vries R.P."/>
            <person name="Dyer P.S."/>
            <person name="Fillinger S."/>
            <person name="Fournier E."/>
            <person name="Gout L."/>
            <person name="Hahn M."/>
            <person name="Kohn L."/>
            <person name="Lapalu N."/>
            <person name="Plummer K.M."/>
            <person name="Pradier J.M."/>
            <person name="Quevillon E."/>
            <person name="Sharon A."/>
            <person name="Simon A."/>
            <person name="ten Have A."/>
            <person name="Tudzynski B."/>
            <person name="Tudzynski P."/>
            <person name="Wincker P."/>
            <person name="Andrew M."/>
            <person name="Anthouard V."/>
            <person name="Beever R.E."/>
            <person name="Beffa R."/>
            <person name="Benoit I."/>
            <person name="Bouzid O."/>
            <person name="Brault B."/>
            <person name="Chen Z."/>
            <person name="Choquer M."/>
            <person name="Collemare J."/>
            <person name="Cotton P."/>
            <person name="Danchin E.G."/>
            <person name="Da Silva C."/>
            <person name="Gautier A."/>
            <person name="Giraud C."/>
            <person name="Giraud T."/>
            <person name="Gonzalez C."/>
            <person name="Grossetete S."/>
            <person name="Guldener U."/>
            <person name="Henrissat B."/>
            <person name="Howlett B.J."/>
            <person name="Kodira C."/>
            <person name="Kretschmer M."/>
            <person name="Lappartient A."/>
            <person name="Leroch M."/>
            <person name="Levis C."/>
            <person name="Mauceli E."/>
            <person name="Neuveglise C."/>
            <person name="Oeser B."/>
            <person name="Pearson M."/>
            <person name="Poulain J."/>
            <person name="Poussereau N."/>
            <person name="Quesneville H."/>
            <person name="Rascle C."/>
            <person name="Schumacher J."/>
            <person name="Segurens B."/>
            <person name="Sexton A."/>
            <person name="Silva E."/>
            <person name="Sirven C."/>
            <person name="Soanes D.M."/>
            <person name="Talbot N.J."/>
            <person name="Templeton M."/>
            <person name="Yandava C."/>
            <person name="Yarden O."/>
            <person name="Zeng Q."/>
            <person name="Rollins J.A."/>
            <person name="Lebrun M.H."/>
            <person name="Dickman M."/>
        </authorList>
    </citation>
    <scope>NUCLEOTIDE SEQUENCE [LARGE SCALE GENOMIC DNA]</scope>
    <source>
        <strain evidence="2">ATCC 18683 / 1980 / Ss-1</strain>
    </source>
</reference>
<sequence length="53" mass="5796">MSEKITDIGPELHNIFVGRCFDNACRALKSDFAVSRLQKASGKMGTGFSLPHL</sequence>
<dbReference type="RefSeq" id="XP_001585804.1">
    <property type="nucleotide sequence ID" value="XM_001585754.1"/>
</dbReference>
<dbReference type="EMBL" id="CH476644">
    <property type="protein sequence ID" value="EDN98462.1"/>
    <property type="molecule type" value="Genomic_DNA"/>
</dbReference>
<gene>
    <name evidence="1" type="ORF">SS1G_13321</name>
</gene>
<evidence type="ECO:0000313" key="1">
    <source>
        <dbReference type="EMBL" id="EDN98462.1"/>
    </source>
</evidence>
<evidence type="ECO:0000313" key="2">
    <source>
        <dbReference type="Proteomes" id="UP000001312"/>
    </source>
</evidence>
<dbReference type="Proteomes" id="UP000001312">
    <property type="component" value="Unassembled WGS sequence"/>
</dbReference>
<protein>
    <submittedName>
        <fullName evidence="1">Uncharacterized protein</fullName>
    </submittedName>
</protein>
<name>A7F6U1_SCLS1</name>
<dbReference type="AlphaFoldDB" id="A7F6U1"/>
<organism evidence="1 2">
    <name type="scientific">Sclerotinia sclerotiorum (strain ATCC 18683 / 1980 / Ss-1)</name>
    <name type="common">White mold</name>
    <name type="synonym">Whetzelinia sclerotiorum</name>
    <dbReference type="NCBI Taxonomy" id="665079"/>
    <lineage>
        <taxon>Eukaryota</taxon>
        <taxon>Fungi</taxon>
        <taxon>Dikarya</taxon>
        <taxon>Ascomycota</taxon>
        <taxon>Pezizomycotina</taxon>
        <taxon>Leotiomycetes</taxon>
        <taxon>Helotiales</taxon>
        <taxon>Sclerotiniaceae</taxon>
        <taxon>Sclerotinia</taxon>
    </lineage>
</organism>
<dbReference type="GeneID" id="5481803"/>
<keyword evidence="2" id="KW-1185">Reference proteome</keyword>
<dbReference type="InParanoid" id="A7F6U1"/>
<accession>A7F6U1</accession>